<dbReference type="STRING" id="47312.SAMN04489765_2430"/>
<name>A0A1H1EZ64_9ACTN</name>
<evidence type="ECO:0008006" key="3">
    <source>
        <dbReference type="Google" id="ProtNLM"/>
    </source>
</evidence>
<evidence type="ECO:0000313" key="2">
    <source>
        <dbReference type="Proteomes" id="UP000183053"/>
    </source>
</evidence>
<dbReference type="InterPro" id="IPR035944">
    <property type="entry name" value="YfbM-like_sf"/>
</dbReference>
<dbReference type="AlphaFoldDB" id="A0A1H1EZ64"/>
<gene>
    <name evidence="1" type="ORF">SAMN04489765_2430</name>
</gene>
<dbReference type="RefSeq" id="WP_160126319.1">
    <property type="nucleotide sequence ID" value="NZ_FNLF01000002.1"/>
</dbReference>
<proteinExistence type="predicted"/>
<keyword evidence="2" id="KW-1185">Reference proteome</keyword>
<dbReference type="Gene3D" id="3.40.1760.10">
    <property type="entry name" value="YfbM-like super family"/>
    <property type="match status" value="1"/>
</dbReference>
<sequence length="157" mass="16909">MSVIACYYRLAPAEYAALYDAGFDPDAWDENADRLEAEGRSVDIDQAHEALEAVLRAQGTAVPVVYAGRPVEDTEIGYGPIMLIPPHEVEAAAAALEARPAEAVITRETVRAAAGIGPVDDWSSADGLDYLRSAHSCLRTLYGAAHRSRQLVVLIMQ</sequence>
<evidence type="ECO:0000313" key="1">
    <source>
        <dbReference type="EMBL" id="SDQ94012.1"/>
    </source>
</evidence>
<dbReference type="InterPro" id="IPR015068">
    <property type="entry name" value="DUF1877"/>
</dbReference>
<reference evidence="2" key="1">
    <citation type="submission" date="2016-10" db="EMBL/GenBank/DDBJ databases">
        <authorList>
            <person name="Varghese N."/>
            <person name="Submissions S."/>
        </authorList>
    </citation>
    <scope>NUCLEOTIDE SEQUENCE [LARGE SCALE GENOMIC DNA]</scope>
    <source>
        <strain evidence="2">DSM 44142</strain>
    </source>
</reference>
<dbReference type="Proteomes" id="UP000183053">
    <property type="component" value="Unassembled WGS sequence"/>
</dbReference>
<accession>A0A1H1EZ64</accession>
<dbReference type="EMBL" id="FNLF01000002">
    <property type="protein sequence ID" value="SDQ94012.1"/>
    <property type="molecule type" value="Genomic_DNA"/>
</dbReference>
<organism evidence="1 2">
    <name type="scientific">Tsukamurella pulmonis</name>
    <dbReference type="NCBI Taxonomy" id="47312"/>
    <lineage>
        <taxon>Bacteria</taxon>
        <taxon>Bacillati</taxon>
        <taxon>Actinomycetota</taxon>
        <taxon>Actinomycetes</taxon>
        <taxon>Mycobacteriales</taxon>
        <taxon>Tsukamurellaceae</taxon>
        <taxon>Tsukamurella</taxon>
    </lineage>
</organism>
<protein>
    <recommendedName>
        <fullName evidence="3">DUF1877 domain-containing protein</fullName>
    </recommendedName>
</protein>
<dbReference type="Pfam" id="PF08974">
    <property type="entry name" value="DUF1877"/>
    <property type="match status" value="1"/>
</dbReference>